<keyword evidence="3" id="KW-0067">ATP-binding</keyword>
<keyword evidence="1" id="KW-0547">Nucleotide-binding</keyword>
<dbReference type="GO" id="GO:0005524">
    <property type="term" value="F:ATP binding"/>
    <property type="evidence" value="ECO:0007669"/>
    <property type="project" value="UniProtKB-KW"/>
</dbReference>
<evidence type="ECO:0000259" key="4">
    <source>
        <dbReference type="PROSITE" id="PS51193"/>
    </source>
</evidence>
<dbReference type="GO" id="GO:0004386">
    <property type="term" value="F:helicase activity"/>
    <property type="evidence" value="ECO:0007669"/>
    <property type="project" value="UniProtKB-KW"/>
</dbReference>
<feature type="domain" description="Helicase ATP-binding" evidence="4">
    <location>
        <begin position="201"/>
        <end position="307"/>
    </location>
</feature>
<gene>
    <name evidence="5" type="ORF">MNBD_ALPHA01-1404</name>
</gene>
<dbReference type="AlphaFoldDB" id="A0A3B0S797"/>
<evidence type="ECO:0000256" key="2">
    <source>
        <dbReference type="ARBA" id="ARBA00022801"/>
    </source>
</evidence>
<keyword evidence="5" id="KW-0347">Helicase</keyword>
<evidence type="ECO:0000256" key="1">
    <source>
        <dbReference type="ARBA" id="ARBA00022741"/>
    </source>
</evidence>
<feature type="non-terminal residue" evidence="5">
    <location>
        <position position="307"/>
    </location>
</feature>
<accession>A0A3B0S797</accession>
<name>A0A3B0S797_9ZZZZ</name>
<dbReference type="EMBL" id="UOEJ01000072">
    <property type="protein sequence ID" value="VAV96288.1"/>
    <property type="molecule type" value="Genomic_DNA"/>
</dbReference>
<sequence length="307" mass="34030">MTEPLVTFPDPFEVLSRLPALVVGPGHGIILTPDGEVGEYDIRELKKAVRDQAFIICNSVVTSRRLGNVSYRAFDILELFAFIRPAEFCLPLPFGLTQALGFSGREEGPEAEALIILQSAQRLFQQFISPDYAYGEGAMAGAQAMAEAGWPWGPLILGAMGHEQKGPDYHVWNHLPEWQETAPPPPPGIEPVTEPESLARLDDLLGPNAEERQNQKLYTCLTTKAFTPPESPDEPRLILAEAGTGIGKTLGYIAPASLWAEKNGGTVWISTYTKNLQRQLDQELSRLYPDPKHKQQRVVIRKGRENY</sequence>
<dbReference type="SUPFAM" id="SSF52540">
    <property type="entry name" value="P-loop containing nucleoside triphosphate hydrolases"/>
    <property type="match status" value="1"/>
</dbReference>
<evidence type="ECO:0000313" key="5">
    <source>
        <dbReference type="EMBL" id="VAV96288.1"/>
    </source>
</evidence>
<evidence type="ECO:0000256" key="3">
    <source>
        <dbReference type="ARBA" id="ARBA00022840"/>
    </source>
</evidence>
<protein>
    <submittedName>
        <fullName evidence="5">DinG family ATP-dependent helicase YoaA</fullName>
    </submittedName>
</protein>
<reference evidence="5" key="1">
    <citation type="submission" date="2018-06" db="EMBL/GenBank/DDBJ databases">
        <authorList>
            <person name="Zhirakovskaya E."/>
        </authorList>
    </citation>
    <scope>NUCLEOTIDE SEQUENCE</scope>
</reference>
<dbReference type="InterPro" id="IPR027417">
    <property type="entry name" value="P-loop_NTPase"/>
</dbReference>
<dbReference type="InterPro" id="IPR014013">
    <property type="entry name" value="Helic_SF1/SF2_ATP-bd_DinG/Rad3"/>
</dbReference>
<keyword evidence="2" id="KW-0378">Hydrolase</keyword>
<dbReference type="PROSITE" id="PS51193">
    <property type="entry name" value="HELICASE_ATP_BIND_2"/>
    <property type="match status" value="1"/>
</dbReference>
<proteinExistence type="predicted"/>
<organism evidence="5">
    <name type="scientific">hydrothermal vent metagenome</name>
    <dbReference type="NCBI Taxonomy" id="652676"/>
    <lineage>
        <taxon>unclassified sequences</taxon>
        <taxon>metagenomes</taxon>
        <taxon>ecological metagenomes</taxon>
    </lineage>
</organism>
<dbReference type="GO" id="GO:0016787">
    <property type="term" value="F:hydrolase activity"/>
    <property type="evidence" value="ECO:0007669"/>
    <property type="project" value="UniProtKB-KW"/>
</dbReference>
<dbReference type="Gene3D" id="3.40.50.300">
    <property type="entry name" value="P-loop containing nucleotide triphosphate hydrolases"/>
    <property type="match status" value="1"/>
</dbReference>